<protein>
    <recommendedName>
        <fullName evidence="7">TM2 domain-containing protein</fullName>
    </recommendedName>
</protein>
<keyword evidence="3 6" id="KW-1133">Transmembrane helix</keyword>
<dbReference type="GO" id="GO:0016020">
    <property type="term" value="C:membrane"/>
    <property type="evidence" value="ECO:0007669"/>
    <property type="project" value="UniProtKB-SubCell"/>
</dbReference>
<feature type="transmembrane region" description="Helical" evidence="6">
    <location>
        <begin position="109"/>
        <end position="135"/>
    </location>
</feature>
<evidence type="ECO:0000313" key="8">
    <source>
        <dbReference type="EMBL" id="HCT15521.1"/>
    </source>
</evidence>
<accession>A0A3D4T2S0</accession>
<dbReference type="AlphaFoldDB" id="A0A3D4T2S0"/>
<dbReference type="EMBL" id="DQID01000311">
    <property type="protein sequence ID" value="HCT15521.1"/>
    <property type="molecule type" value="Genomic_DNA"/>
</dbReference>
<gene>
    <name evidence="8" type="ORF">DIW82_12275</name>
</gene>
<sequence>MSNQYSPDPQQPQQFGQPQQPQQFGQPQPQQQFGHPQQPQQQFGQPQQPQFGQQPFPQNAPQFNQVANYQPGYAPVGYAPKSKIAAALLAFFLGAFGAHNFYLGYKSKAFWQLGLTIAGIITSVVLIGVFIILAVELWAFIEFIMILAGAESFKRDANGVPLAS</sequence>
<comment type="caution">
    <text evidence="8">The sequence shown here is derived from an EMBL/GenBank/DDBJ whole genome shotgun (WGS) entry which is preliminary data.</text>
</comment>
<dbReference type="InterPro" id="IPR007829">
    <property type="entry name" value="TM2"/>
</dbReference>
<evidence type="ECO:0000256" key="3">
    <source>
        <dbReference type="ARBA" id="ARBA00022989"/>
    </source>
</evidence>
<dbReference type="Proteomes" id="UP000261739">
    <property type="component" value="Unassembled WGS sequence"/>
</dbReference>
<evidence type="ECO:0000256" key="1">
    <source>
        <dbReference type="ARBA" id="ARBA00004141"/>
    </source>
</evidence>
<evidence type="ECO:0000256" key="6">
    <source>
        <dbReference type="SAM" id="Phobius"/>
    </source>
</evidence>
<organism evidence="8 9">
    <name type="scientific">Corynebacterium nuruki</name>
    <dbReference type="NCBI Taxonomy" id="1032851"/>
    <lineage>
        <taxon>Bacteria</taxon>
        <taxon>Bacillati</taxon>
        <taxon>Actinomycetota</taxon>
        <taxon>Actinomycetes</taxon>
        <taxon>Mycobacteriales</taxon>
        <taxon>Corynebacteriaceae</taxon>
        <taxon>Corynebacterium</taxon>
    </lineage>
</organism>
<evidence type="ECO:0000259" key="7">
    <source>
        <dbReference type="Pfam" id="PF05154"/>
    </source>
</evidence>
<reference evidence="8 9" key="1">
    <citation type="journal article" date="2018" name="Nat. Biotechnol.">
        <title>A standardized bacterial taxonomy based on genome phylogeny substantially revises the tree of life.</title>
        <authorList>
            <person name="Parks D.H."/>
            <person name="Chuvochina M."/>
            <person name="Waite D.W."/>
            <person name="Rinke C."/>
            <person name="Skarshewski A."/>
            <person name="Chaumeil P.A."/>
            <person name="Hugenholtz P."/>
        </authorList>
    </citation>
    <scope>NUCLEOTIDE SEQUENCE [LARGE SCALE GENOMIC DNA]</scope>
    <source>
        <strain evidence="8">UBA11247</strain>
    </source>
</reference>
<evidence type="ECO:0000256" key="4">
    <source>
        <dbReference type="ARBA" id="ARBA00023136"/>
    </source>
</evidence>
<feature type="compositionally biased region" description="Low complexity" evidence="5">
    <location>
        <begin position="11"/>
        <end position="57"/>
    </location>
</feature>
<keyword evidence="2 6" id="KW-0812">Transmembrane</keyword>
<dbReference type="RefSeq" id="WP_273053027.1">
    <property type="nucleotide sequence ID" value="NZ_DAITTW010000028.1"/>
</dbReference>
<evidence type="ECO:0000313" key="9">
    <source>
        <dbReference type="Proteomes" id="UP000261739"/>
    </source>
</evidence>
<dbReference type="Pfam" id="PF05154">
    <property type="entry name" value="TM2"/>
    <property type="match status" value="1"/>
</dbReference>
<feature type="transmembrane region" description="Helical" evidence="6">
    <location>
        <begin position="84"/>
        <end position="103"/>
    </location>
</feature>
<comment type="subcellular location">
    <subcellularLocation>
        <location evidence="1">Membrane</location>
        <topology evidence="1">Multi-pass membrane protein</topology>
    </subcellularLocation>
</comment>
<evidence type="ECO:0000256" key="5">
    <source>
        <dbReference type="SAM" id="MobiDB-lite"/>
    </source>
</evidence>
<keyword evidence="4 6" id="KW-0472">Membrane</keyword>
<feature type="domain" description="TM2" evidence="7">
    <location>
        <begin position="80"/>
        <end position="130"/>
    </location>
</feature>
<feature type="region of interest" description="Disordered" evidence="5">
    <location>
        <begin position="1"/>
        <end position="57"/>
    </location>
</feature>
<proteinExistence type="predicted"/>
<name>A0A3D4T2S0_9CORY</name>
<evidence type="ECO:0000256" key="2">
    <source>
        <dbReference type="ARBA" id="ARBA00022692"/>
    </source>
</evidence>